<evidence type="ECO:0000313" key="2">
    <source>
        <dbReference type="EMBL" id="KAG0259801.1"/>
    </source>
</evidence>
<feature type="compositionally biased region" description="Polar residues" evidence="1">
    <location>
        <begin position="59"/>
        <end position="69"/>
    </location>
</feature>
<evidence type="ECO:0000313" key="3">
    <source>
        <dbReference type="Proteomes" id="UP000807716"/>
    </source>
</evidence>
<protein>
    <submittedName>
        <fullName evidence="2">Uncharacterized protein</fullName>
    </submittedName>
</protein>
<feature type="compositionally biased region" description="Low complexity" evidence="1">
    <location>
        <begin position="143"/>
        <end position="170"/>
    </location>
</feature>
<sequence length="217" mass="23536">MEAPQAAAPSPTTSPASAPAPDTQQRRRSLTERMSDFVHRVTHPHFRHNKERGAGGESPNHSQHAKQQTQPPPHQYGGAETQHDLAYESEANLAGAHAIPPFSLSHLWPGKKAHSGKVRPEQRQQEEEQQQQQQQQQKEEQQNSEQAPEPAVASDDTPAPVVVDAPPSSAHHPFDITPADNPATNTTTSTTATATEGSGHDEHHIQEPPAGLNQLQA</sequence>
<name>A0A9P6U5A5_9FUNG</name>
<keyword evidence="3" id="KW-1185">Reference proteome</keyword>
<feature type="compositionally biased region" description="Basic and acidic residues" evidence="1">
    <location>
        <begin position="29"/>
        <end position="39"/>
    </location>
</feature>
<dbReference type="OrthoDB" id="2413014at2759"/>
<accession>A0A9P6U5A5</accession>
<dbReference type="EMBL" id="JAAAJB010000271">
    <property type="protein sequence ID" value="KAG0259801.1"/>
    <property type="molecule type" value="Genomic_DNA"/>
</dbReference>
<gene>
    <name evidence="2" type="ORF">DFQ27_003885</name>
</gene>
<feature type="compositionally biased region" description="Basic residues" evidence="1">
    <location>
        <begin position="40"/>
        <end position="50"/>
    </location>
</feature>
<proteinExistence type="predicted"/>
<feature type="compositionally biased region" description="Low complexity" evidence="1">
    <location>
        <begin position="177"/>
        <end position="195"/>
    </location>
</feature>
<dbReference type="AlphaFoldDB" id="A0A9P6U5A5"/>
<reference evidence="2" key="1">
    <citation type="journal article" date="2020" name="Fungal Divers.">
        <title>Resolving the Mortierellaceae phylogeny through synthesis of multi-gene phylogenetics and phylogenomics.</title>
        <authorList>
            <person name="Vandepol N."/>
            <person name="Liber J."/>
            <person name="Desiro A."/>
            <person name="Na H."/>
            <person name="Kennedy M."/>
            <person name="Barry K."/>
            <person name="Grigoriev I.V."/>
            <person name="Miller A.N."/>
            <person name="O'Donnell K."/>
            <person name="Stajich J.E."/>
            <person name="Bonito G."/>
        </authorList>
    </citation>
    <scope>NUCLEOTIDE SEQUENCE</scope>
    <source>
        <strain evidence="2">BC1065</strain>
    </source>
</reference>
<feature type="region of interest" description="Disordered" evidence="1">
    <location>
        <begin position="1"/>
        <end position="217"/>
    </location>
</feature>
<dbReference type="Proteomes" id="UP000807716">
    <property type="component" value="Unassembled WGS sequence"/>
</dbReference>
<organism evidence="2 3">
    <name type="scientific">Actinomortierella ambigua</name>
    <dbReference type="NCBI Taxonomy" id="1343610"/>
    <lineage>
        <taxon>Eukaryota</taxon>
        <taxon>Fungi</taxon>
        <taxon>Fungi incertae sedis</taxon>
        <taxon>Mucoromycota</taxon>
        <taxon>Mortierellomycotina</taxon>
        <taxon>Mortierellomycetes</taxon>
        <taxon>Mortierellales</taxon>
        <taxon>Mortierellaceae</taxon>
        <taxon>Actinomortierella</taxon>
    </lineage>
</organism>
<comment type="caution">
    <text evidence="2">The sequence shown here is derived from an EMBL/GenBank/DDBJ whole genome shotgun (WGS) entry which is preliminary data.</text>
</comment>
<evidence type="ECO:0000256" key="1">
    <source>
        <dbReference type="SAM" id="MobiDB-lite"/>
    </source>
</evidence>
<feature type="compositionally biased region" description="Low complexity" evidence="1">
    <location>
        <begin position="1"/>
        <end position="23"/>
    </location>
</feature>